<gene>
    <name evidence="3" type="ORF">KPL78_06885</name>
</gene>
<name>A0ABS7A8R4_9PROT</name>
<dbReference type="EMBL" id="JAHYBZ010000002">
    <property type="protein sequence ID" value="MBW6397564.1"/>
    <property type="molecule type" value="Genomic_DNA"/>
</dbReference>
<dbReference type="InterPro" id="IPR036928">
    <property type="entry name" value="AS_sf"/>
</dbReference>
<evidence type="ECO:0000256" key="1">
    <source>
        <dbReference type="ARBA" id="ARBA00009199"/>
    </source>
</evidence>
<dbReference type="PANTHER" id="PTHR11895:SF7">
    <property type="entry name" value="GLUTAMYL-TRNA(GLN) AMIDOTRANSFERASE SUBUNIT A, MITOCHONDRIAL"/>
    <property type="match status" value="1"/>
</dbReference>
<dbReference type="InterPro" id="IPR000120">
    <property type="entry name" value="Amidase"/>
</dbReference>
<sequence length="466" mass="49146">MSDLATLTAVEQAQLVRDRRASPVEIVQAVLERIDAWEPRINAFAALDAERALNAARAAEIMVMAGVPLGPLHGVPVTIKDVQAVEGLPTRRGSRLSSDAPASADAPLVARLRGAGGIILGKTCSTEQGWTAVSSGPLTGHTHNPWVHGRTAGGSSSGAAALAGSGCGALHLGTDGAGSIRLPAHFCGAVGHKPTFGLVPYAPVPNNNSVSHAGPITRSVGDAALMLEVMAGLHPADHTTLPMKFHAADVWSPDLKGMKIAYSPDLGHARVDPEIAEAVRAALPAFEAAGAVIEEVTPPWGPKGPDLERLIWAAAMYGFVETDPERRAQMDPGLIACLDDFANFTLKDAIAAQARRIAYAAEVNTWFADGGWDALITPSASVAAFEVGRQRPAHWPQHDWDWLVWAEFSYPFDLAHGPAVSVPCGRTAEGLPIGLQIAGNRCEDAKMLRIAETFLRARPFRPAHAS</sequence>
<keyword evidence="4" id="KW-1185">Reference proteome</keyword>
<evidence type="ECO:0000313" key="4">
    <source>
        <dbReference type="Proteomes" id="UP001196565"/>
    </source>
</evidence>
<reference evidence="3 4" key="1">
    <citation type="submission" date="2021-07" db="EMBL/GenBank/DDBJ databases">
        <authorList>
            <person name="So Y."/>
        </authorList>
    </citation>
    <scope>NUCLEOTIDE SEQUENCE [LARGE SCALE GENOMIC DNA]</scope>
    <source>
        <strain evidence="3 4">HJA6</strain>
    </source>
</reference>
<accession>A0ABS7A8R4</accession>
<organism evidence="3 4">
    <name type="scientific">Roseomonas alba</name>
    <dbReference type="NCBI Taxonomy" id="2846776"/>
    <lineage>
        <taxon>Bacteria</taxon>
        <taxon>Pseudomonadati</taxon>
        <taxon>Pseudomonadota</taxon>
        <taxon>Alphaproteobacteria</taxon>
        <taxon>Acetobacterales</taxon>
        <taxon>Roseomonadaceae</taxon>
        <taxon>Roseomonas</taxon>
    </lineage>
</organism>
<dbReference type="RefSeq" id="WP_219762166.1">
    <property type="nucleotide sequence ID" value="NZ_JAHYBZ010000002.1"/>
</dbReference>
<proteinExistence type="inferred from homology"/>
<dbReference type="PANTHER" id="PTHR11895">
    <property type="entry name" value="TRANSAMIDASE"/>
    <property type="match status" value="1"/>
</dbReference>
<dbReference type="Proteomes" id="UP001196565">
    <property type="component" value="Unassembled WGS sequence"/>
</dbReference>
<dbReference type="SUPFAM" id="SSF75304">
    <property type="entry name" value="Amidase signature (AS) enzymes"/>
    <property type="match status" value="1"/>
</dbReference>
<evidence type="ECO:0000313" key="3">
    <source>
        <dbReference type="EMBL" id="MBW6397564.1"/>
    </source>
</evidence>
<feature type="domain" description="Amidase" evidence="2">
    <location>
        <begin position="25"/>
        <end position="448"/>
    </location>
</feature>
<evidence type="ECO:0000259" key="2">
    <source>
        <dbReference type="Pfam" id="PF01425"/>
    </source>
</evidence>
<protein>
    <submittedName>
        <fullName evidence="3">Amidase</fullName>
    </submittedName>
</protein>
<dbReference type="Pfam" id="PF01425">
    <property type="entry name" value="Amidase"/>
    <property type="match status" value="1"/>
</dbReference>
<dbReference type="Gene3D" id="3.90.1300.10">
    <property type="entry name" value="Amidase signature (AS) domain"/>
    <property type="match status" value="1"/>
</dbReference>
<comment type="similarity">
    <text evidence="1">Belongs to the amidase family.</text>
</comment>
<comment type="caution">
    <text evidence="3">The sequence shown here is derived from an EMBL/GenBank/DDBJ whole genome shotgun (WGS) entry which is preliminary data.</text>
</comment>
<dbReference type="InterPro" id="IPR023631">
    <property type="entry name" value="Amidase_dom"/>
</dbReference>